<dbReference type="AlphaFoldDB" id="A0A0C2J4D2"/>
<dbReference type="Proteomes" id="UP000031668">
    <property type="component" value="Unassembled WGS sequence"/>
</dbReference>
<comment type="caution">
    <text evidence="1">The sequence shown here is derived from an EMBL/GenBank/DDBJ whole genome shotgun (WGS) entry which is preliminary data.</text>
</comment>
<keyword evidence="2" id="KW-1185">Reference proteome</keyword>
<sequence>MSILNNIKNFEDSEFQDWIWRFEKATAAMGRSKDEDMISHLPVFLEGIALKFFRALPLEIQGSYPKSKEHLKTRFSPSVGKSSMDLENYRNFGYNIKKLVDLAFRLFDGKDKDCLYLTNFLKKIDPVQAEVIATHDSVKTIDQAIALCKKIVDAKEMYGAKSCNTVDASLEITKELKKEIQSLTDKVNAILLEKKSEPCYAAVPKQ</sequence>
<evidence type="ECO:0000313" key="2">
    <source>
        <dbReference type="Proteomes" id="UP000031668"/>
    </source>
</evidence>
<organism evidence="1 2">
    <name type="scientific">Thelohanellus kitauei</name>
    <name type="common">Myxosporean</name>
    <dbReference type="NCBI Taxonomy" id="669202"/>
    <lineage>
        <taxon>Eukaryota</taxon>
        <taxon>Metazoa</taxon>
        <taxon>Cnidaria</taxon>
        <taxon>Myxozoa</taxon>
        <taxon>Myxosporea</taxon>
        <taxon>Bivalvulida</taxon>
        <taxon>Platysporina</taxon>
        <taxon>Myxobolidae</taxon>
        <taxon>Thelohanellus</taxon>
    </lineage>
</organism>
<reference evidence="1 2" key="1">
    <citation type="journal article" date="2014" name="Genome Biol. Evol.">
        <title>The genome of the myxosporean Thelohanellus kitauei shows adaptations to nutrient acquisition within its fish host.</title>
        <authorList>
            <person name="Yang Y."/>
            <person name="Xiong J."/>
            <person name="Zhou Z."/>
            <person name="Huo F."/>
            <person name="Miao W."/>
            <person name="Ran C."/>
            <person name="Liu Y."/>
            <person name="Zhang J."/>
            <person name="Feng J."/>
            <person name="Wang M."/>
            <person name="Wang M."/>
            <person name="Wang L."/>
            <person name="Yao B."/>
        </authorList>
    </citation>
    <scope>NUCLEOTIDE SEQUENCE [LARGE SCALE GENOMIC DNA]</scope>
    <source>
        <strain evidence="1">Wuqing</strain>
    </source>
</reference>
<name>A0A0C2J4D2_THEKT</name>
<protein>
    <submittedName>
        <fullName evidence="1">Uncharacterized protein</fullName>
    </submittedName>
</protein>
<proteinExistence type="predicted"/>
<evidence type="ECO:0000313" key="1">
    <source>
        <dbReference type="EMBL" id="KII63932.1"/>
    </source>
</evidence>
<accession>A0A0C2J4D2</accession>
<gene>
    <name evidence="1" type="ORF">RF11_13730</name>
</gene>
<dbReference type="OrthoDB" id="6118021at2759"/>
<dbReference type="EMBL" id="JWZT01004519">
    <property type="protein sequence ID" value="KII63932.1"/>
    <property type="molecule type" value="Genomic_DNA"/>
</dbReference>